<organism evidence="1 2">
    <name type="scientific">Nostocoides japonicum T1-X7</name>
    <dbReference type="NCBI Taxonomy" id="1194083"/>
    <lineage>
        <taxon>Bacteria</taxon>
        <taxon>Bacillati</taxon>
        <taxon>Actinomycetota</taxon>
        <taxon>Actinomycetes</taxon>
        <taxon>Micrococcales</taxon>
        <taxon>Intrasporangiaceae</taxon>
        <taxon>Nostocoides</taxon>
    </lineage>
</organism>
<dbReference type="Gene3D" id="3.40.50.300">
    <property type="entry name" value="P-loop containing nucleotide triphosphate hydrolases"/>
    <property type="match status" value="1"/>
</dbReference>
<evidence type="ECO:0000313" key="1">
    <source>
        <dbReference type="EMBL" id="CCH77140.1"/>
    </source>
</evidence>
<comment type="caution">
    <text evidence="1">The sequence shown here is derived from an EMBL/GenBank/DDBJ whole genome shotgun (WGS) entry which is preliminary data.</text>
</comment>
<keyword evidence="2" id="KW-1185">Reference proteome</keyword>
<dbReference type="STRING" id="1194083.BN12_1680006"/>
<dbReference type="Proteomes" id="UP000035721">
    <property type="component" value="Unassembled WGS sequence"/>
</dbReference>
<dbReference type="InterPro" id="IPR027417">
    <property type="entry name" value="P-loop_NTPase"/>
</dbReference>
<dbReference type="RefSeq" id="WP_048554063.1">
    <property type="nucleotide sequence ID" value="NZ_HF570958.1"/>
</dbReference>
<dbReference type="SUPFAM" id="SSF52540">
    <property type="entry name" value="P-loop containing nucleoside triphosphate hydrolases"/>
    <property type="match status" value="1"/>
</dbReference>
<name>A0A077LYT8_9MICO</name>
<evidence type="ECO:0000313" key="2">
    <source>
        <dbReference type="Proteomes" id="UP000035721"/>
    </source>
</evidence>
<evidence type="ECO:0008006" key="3">
    <source>
        <dbReference type="Google" id="ProtNLM"/>
    </source>
</evidence>
<dbReference type="Pfam" id="PF13481">
    <property type="entry name" value="AAA_25"/>
    <property type="match status" value="1"/>
</dbReference>
<reference evidence="1 2" key="1">
    <citation type="journal article" date="2013" name="ISME J.">
        <title>A metabolic model for members of the genus Tetrasphaera involved in enhanced biological phosphorus removal.</title>
        <authorList>
            <person name="Kristiansen R."/>
            <person name="Nguyen H.T.T."/>
            <person name="Saunders A.M."/>
            <person name="Nielsen J.L."/>
            <person name="Wimmer R."/>
            <person name="Le V.Q."/>
            <person name="McIlroy S.J."/>
            <person name="Petrovski S."/>
            <person name="Seviour R.J."/>
            <person name="Calteau A."/>
            <person name="Nielsen K.L."/>
            <person name="Nielsen P.H."/>
        </authorList>
    </citation>
    <scope>NUCLEOTIDE SEQUENCE [LARGE SCALE GENOMIC DNA]</scope>
    <source>
        <strain evidence="1 2">T1-X7</strain>
    </source>
</reference>
<dbReference type="EMBL" id="CAJB01000077">
    <property type="protein sequence ID" value="CCH77140.1"/>
    <property type="molecule type" value="Genomic_DNA"/>
</dbReference>
<dbReference type="AlphaFoldDB" id="A0A077LYT8"/>
<gene>
    <name evidence="1" type="ORF">BN12_1680006</name>
</gene>
<accession>A0A077LYT8</accession>
<dbReference type="OrthoDB" id="3218228at2"/>
<proteinExistence type="predicted"/>
<protein>
    <recommendedName>
        <fullName evidence="3">DNA primase/polymerase bifunctional N-terminal domain-containing protein</fullName>
    </recommendedName>
</protein>
<sequence>MTVSGVALGNALIAAGIPVVVCTLCPPGCSRHRERVELHRPPGWNRLTARGCDLSGFREGVDVLAMVSGHGLDVVDVDTKAADPGSLDHLPPFERFGLVRTPSGGWHAYVRSTGRGKRSPFATVLGHVGDYCGGTEDGGGRMLVYLPGSSRPKYPEGAYVVEEPLDIAAALAADPDPTLTRVLDDAGASTDGRPGEEKASKAEMSAFLVEHEAEPACHYGRRALDDVMSEAETVGEGGRHGWGTKALLRGVELTRAGCWGSGDLRAVMDRFERMLPPERAGEAEAALRHAVANADGGTGCGMHDPSRAAAAVFGGAVGDDDPPVECFPRTSLRELLDPDRPPREYVVDPLITAGASVSFVAPPGARKSLLLLRLAIAVARGEPDFAGMAIPRGRRVLYVDMENTEDDWHERLSSFGVALGDLDDLGRFIPSLLPPMRPLDTEQGGEDLVAAVGAYGLSEGDLVVLDSYQRVTEAGENDSDTARAYYRHTGVKLKRLGLTVLRTDNTGKDVTRGARGTSSKRDDVDVEYLLHNEGGAVRLTRAKSRQRGADHVRIRVVEEGGATDFVWDDGPGDVVTADCARVLDDLGVPLSDGWRKAMAVLVENGHEYTRATVRDAVAFRKDDVI</sequence>